<dbReference type="Gene3D" id="3.40.630.30">
    <property type="match status" value="1"/>
</dbReference>
<comment type="caution">
    <text evidence="5">The sequence shown here is derived from an EMBL/GenBank/DDBJ whole genome shotgun (WGS) entry which is preliminary data.</text>
</comment>
<dbReference type="PROSITE" id="PS51186">
    <property type="entry name" value="GNAT"/>
    <property type="match status" value="1"/>
</dbReference>
<evidence type="ECO:0008006" key="7">
    <source>
        <dbReference type="Google" id="ProtNLM"/>
    </source>
</evidence>
<dbReference type="Pfam" id="PF00293">
    <property type="entry name" value="NUDIX"/>
    <property type="match status" value="2"/>
</dbReference>
<dbReference type="InterPro" id="IPR015797">
    <property type="entry name" value="NUDIX_hydrolase-like_dom_sf"/>
</dbReference>
<dbReference type="EMBL" id="BSSA01000038">
    <property type="protein sequence ID" value="GLW74706.1"/>
    <property type="molecule type" value="Genomic_DNA"/>
</dbReference>
<evidence type="ECO:0000313" key="5">
    <source>
        <dbReference type="EMBL" id="GLW74706.1"/>
    </source>
</evidence>
<evidence type="ECO:0000259" key="4">
    <source>
        <dbReference type="PROSITE" id="PS51462"/>
    </source>
</evidence>
<proteinExistence type="predicted"/>
<dbReference type="InterPro" id="IPR000182">
    <property type="entry name" value="GNAT_dom"/>
</dbReference>
<sequence length="496" mass="53494">MPPSADAIAAVTRAHLDHHPAERAKLEPLLAMLATTPEPTNRSTLPAHVTCSAVVINRDQQVLHIHHKATGLTLCPGGHGEETDTSLLATAVREVAEEAGIPPEALCLVPQLLDQPVDIDVNDIDANPDKGEGAHQHYDFRFAFYLADAAMPETALQAEEVTGCEWRPFEQVASPSLRAKLQAAGLDGRPEPVNASVLIHDGVGRYLLHLRDNFDHIWAPGEFSLLGGGAEPGDGTLEDTLRRELAEEAPGLRLGPVEPLTVEWTTGADGLAVPIQTFTACWQGDPEAADLREGVLLHWFRPEDLHRLRLRDSTQQLIHQHTADLALDRARPKAAEPATAGPAGAVVRRAVQEDAAELTRLRLVMLDSAGITPPPGWADQCTAWFSERLNGDGRFAAFVVDVGTGRLVSCAVGQYDHRMPRPGQGPHVGHIASVATDPEHRRQGHARRAVTATRDWLAASGCGQIQLTASPHGEQLYRDLGFSDPTGPIPLTWSAP</sequence>
<dbReference type="SUPFAM" id="SSF55811">
    <property type="entry name" value="Nudix"/>
    <property type="match status" value="2"/>
</dbReference>
<name>A0A9W6QGU1_9ACTN</name>
<dbReference type="PANTHER" id="PTHR43046:SF2">
    <property type="entry name" value="8-OXO-DGTP DIPHOSPHATASE-RELATED"/>
    <property type="match status" value="1"/>
</dbReference>
<protein>
    <recommendedName>
        <fullName evidence="7">Nudix hydrolase domain-containing protein</fullName>
    </recommendedName>
</protein>
<dbReference type="AlphaFoldDB" id="A0A9W6QGU1"/>
<keyword evidence="2" id="KW-0378">Hydrolase</keyword>
<dbReference type="GO" id="GO:0016747">
    <property type="term" value="F:acyltransferase activity, transferring groups other than amino-acyl groups"/>
    <property type="evidence" value="ECO:0007669"/>
    <property type="project" value="InterPro"/>
</dbReference>
<dbReference type="SUPFAM" id="SSF55729">
    <property type="entry name" value="Acyl-CoA N-acyltransferases (Nat)"/>
    <property type="match status" value="1"/>
</dbReference>
<evidence type="ECO:0000256" key="2">
    <source>
        <dbReference type="ARBA" id="ARBA00022801"/>
    </source>
</evidence>
<dbReference type="PROSITE" id="PS51462">
    <property type="entry name" value="NUDIX"/>
    <property type="match status" value="1"/>
</dbReference>
<dbReference type="CDD" id="cd04301">
    <property type="entry name" value="NAT_SF"/>
    <property type="match status" value="1"/>
</dbReference>
<feature type="domain" description="N-acetyltransferase" evidence="3">
    <location>
        <begin position="345"/>
        <end position="496"/>
    </location>
</feature>
<evidence type="ECO:0000259" key="3">
    <source>
        <dbReference type="PROSITE" id="PS51186"/>
    </source>
</evidence>
<dbReference type="Gene3D" id="3.90.79.10">
    <property type="entry name" value="Nucleoside Triphosphate Pyrophosphohydrolase"/>
    <property type="match status" value="2"/>
</dbReference>
<dbReference type="GO" id="GO:0016787">
    <property type="term" value="F:hydrolase activity"/>
    <property type="evidence" value="ECO:0007669"/>
    <property type="project" value="UniProtKB-KW"/>
</dbReference>
<dbReference type="InterPro" id="IPR000086">
    <property type="entry name" value="NUDIX_hydrolase_dom"/>
</dbReference>
<organism evidence="5 6">
    <name type="scientific">Kitasatospora phosalacinea</name>
    <dbReference type="NCBI Taxonomy" id="2065"/>
    <lineage>
        <taxon>Bacteria</taxon>
        <taxon>Bacillati</taxon>
        <taxon>Actinomycetota</taxon>
        <taxon>Actinomycetes</taxon>
        <taxon>Kitasatosporales</taxon>
        <taxon>Streptomycetaceae</taxon>
        <taxon>Kitasatospora</taxon>
    </lineage>
</organism>
<dbReference type="Pfam" id="PF00583">
    <property type="entry name" value="Acetyltransf_1"/>
    <property type="match status" value="1"/>
</dbReference>
<dbReference type="Proteomes" id="UP001165041">
    <property type="component" value="Unassembled WGS sequence"/>
</dbReference>
<dbReference type="RefSeq" id="WP_285740272.1">
    <property type="nucleotide sequence ID" value="NZ_BSSA01000038.1"/>
</dbReference>
<comment type="cofactor">
    <cofactor evidence="1">
        <name>Mg(2+)</name>
        <dbReference type="ChEBI" id="CHEBI:18420"/>
    </cofactor>
</comment>
<reference evidence="5" key="1">
    <citation type="submission" date="2023-02" db="EMBL/GenBank/DDBJ databases">
        <title>Kitasatospora phosalacinea NBRC 14627.</title>
        <authorList>
            <person name="Ichikawa N."/>
            <person name="Sato H."/>
            <person name="Tonouchi N."/>
        </authorList>
    </citation>
    <scope>NUCLEOTIDE SEQUENCE</scope>
    <source>
        <strain evidence="5">NBRC 14627</strain>
    </source>
</reference>
<gene>
    <name evidence="5" type="ORF">Kpho02_70030</name>
</gene>
<evidence type="ECO:0000256" key="1">
    <source>
        <dbReference type="ARBA" id="ARBA00001946"/>
    </source>
</evidence>
<accession>A0A9W6QGU1</accession>
<dbReference type="InterPro" id="IPR016181">
    <property type="entry name" value="Acyl_CoA_acyltransferase"/>
</dbReference>
<dbReference type="PANTHER" id="PTHR43046">
    <property type="entry name" value="GDP-MANNOSE MANNOSYL HYDROLASE"/>
    <property type="match status" value="1"/>
</dbReference>
<dbReference type="CDD" id="cd03674">
    <property type="entry name" value="NUDIX_Hydrolase"/>
    <property type="match status" value="1"/>
</dbReference>
<feature type="domain" description="Nudix hydrolase" evidence="4">
    <location>
        <begin position="46"/>
        <end position="190"/>
    </location>
</feature>
<evidence type="ECO:0000313" key="6">
    <source>
        <dbReference type="Proteomes" id="UP001165041"/>
    </source>
</evidence>